<protein>
    <submittedName>
        <fullName evidence="2">Uncharacterized protein</fullName>
    </submittedName>
</protein>
<proteinExistence type="predicted"/>
<evidence type="ECO:0000313" key="2">
    <source>
        <dbReference type="EMBL" id="CAB5223431.1"/>
    </source>
</evidence>
<sequence length="126" mass="13873">MLDDLLKQYDALRGQRAALKDDKKQLEAELTLVNDSIKLIEEQLLLSMLENGQESVEAPFGRLVMGYSNSSVLDGPKAIQLLKSKGLVEDYLGSLKLSMASLKDYPSVLNECVSVQSFPVLKVEGV</sequence>
<name>A0A6J7WZJ2_9CAUD</name>
<reference evidence="2" key="1">
    <citation type="submission" date="2020-05" db="EMBL/GenBank/DDBJ databases">
        <authorList>
            <person name="Chiriac C."/>
            <person name="Salcher M."/>
            <person name="Ghai R."/>
            <person name="Kavagutti S V."/>
        </authorList>
    </citation>
    <scope>NUCLEOTIDE SEQUENCE</scope>
</reference>
<evidence type="ECO:0000256" key="1">
    <source>
        <dbReference type="SAM" id="Coils"/>
    </source>
</evidence>
<organism evidence="2">
    <name type="scientific">uncultured Caudovirales phage</name>
    <dbReference type="NCBI Taxonomy" id="2100421"/>
    <lineage>
        <taxon>Viruses</taxon>
        <taxon>Duplodnaviria</taxon>
        <taxon>Heunggongvirae</taxon>
        <taxon>Uroviricota</taxon>
        <taxon>Caudoviricetes</taxon>
        <taxon>Peduoviridae</taxon>
        <taxon>Maltschvirus</taxon>
        <taxon>Maltschvirus maltsch</taxon>
    </lineage>
</organism>
<accession>A0A6J7WZJ2</accession>
<feature type="coiled-coil region" evidence="1">
    <location>
        <begin position="2"/>
        <end position="43"/>
    </location>
</feature>
<keyword evidence="1" id="KW-0175">Coiled coil</keyword>
<dbReference type="EMBL" id="LR798317">
    <property type="protein sequence ID" value="CAB5223431.1"/>
    <property type="molecule type" value="Genomic_DNA"/>
</dbReference>
<gene>
    <name evidence="2" type="ORF">UFOVP380_56</name>
</gene>